<accession>A0A4C1XUC2</accession>
<dbReference type="EMBL" id="BGZK01000965">
    <property type="protein sequence ID" value="GBP66710.1"/>
    <property type="molecule type" value="Genomic_DNA"/>
</dbReference>
<keyword evidence="3" id="KW-1185">Reference proteome</keyword>
<feature type="region of interest" description="Disordered" evidence="1">
    <location>
        <begin position="1"/>
        <end position="34"/>
    </location>
</feature>
<dbReference type="AlphaFoldDB" id="A0A4C1XUC2"/>
<gene>
    <name evidence="2" type="ORF">EVAR_50089_1</name>
</gene>
<protein>
    <submittedName>
        <fullName evidence="2">Uncharacterized protein</fullName>
    </submittedName>
</protein>
<dbReference type="Proteomes" id="UP000299102">
    <property type="component" value="Unassembled WGS sequence"/>
</dbReference>
<evidence type="ECO:0000256" key="1">
    <source>
        <dbReference type="SAM" id="MobiDB-lite"/>
    </source>
</evidence>
<proteinExistence type="predicted"/>
<name>A0A4C1XUC2_EUMVA</name>
<sequence length="77" mass="8798">MPRRSPEVSPIGHVTRRRHPRVSSGRVRGFQPHNTRVHGRAGVHYAFLFPPRRKRGKISASVVVLLQQPYVKLVLNV</sequence>
<reference evidence="2 3" key="1">
    <citation type="journal article" date="2019" name="Commun. Biol.">
        <title>The bagworm genome reveals a unique fibroin gene that provides high tensile strength.</title>
        <authorList>
            <person name="Kono N."/>
            <person name="Nakamura H."/>
            <person name="Ohtoshi R."/>
            <person name="Tomita M."/>
            <person name="Numata K."/>
            <person name="Arakawa K."/>
        </authorList>
    </citation>
    <scope>NUCLEOTIDE SEQUENCE [LARGE SCALE GENOMIC DNA]</scope>
</reference>
<evidence type="ECO:0000313" key="2">
    <source>
        <dbReference type="EMBL" id="GBP66710.1"/>
    </source>
</evidence>
<organism evidence="2 3">
    <name type="scientific">Eumeta variegata</name>
    <name type="common">Bagworm moth</name>
    <name type="synonym">Eumeta japonica</name>
    <dbReference type="NCBI Taxonomy" id="151549"/>
    <lineage>
        <taxon>Eukaryota</taxon>
        <taxon>Metazoa</taxon>
        <taxon>Ecdysozoa</taxon>
        <taxon>Arthropoda</taxon>
        <taxon>Hexapoda</taxon>
        <taxon>Insecta</taxon>
        <taxon>Pterygota</taxon>
        <taxon>Neoptera</taxon>
        <taxon>Endopterygota</taxon>
        <taxon>Lepidoptera</taxon>
        <taxon>Glossata</taxon>
        <taxon>Ditrysia</taxon>
        <taxon>Tineoidea</taxon>
        <taxon>Psychidae</taxon>
        <taxon>Oiketicinae</taxon>
        <taxon>Eumeta</taxon>
    </lineage>
</organism>
<evidence type="ECO:0000313" key="3">
    <source>
        <dbReference type="Proteomes" id="UP000299102"/>
    </source>
</evidence>
<comment type="caution">
    <text evidence="2">The sequence shown here is derived from an EMBL/GenBank/DDBJ whole genome shotgun (WGS) entry which is preliminary data.</text>
</comment>